<dbReference type="GO" id="GO:1901259">
    <property type="term" value="P:chloroplast rRNA processing"/>
    <property type="evidence" value="ECO:0007669"/>
    <property type="project" value="TreeGrafter"/>
</dbReference>
<dbReference type="GO" id="GO:0005759">
    <property type="term" value="C:mitochondrial matrix"/>
    <property type="evidence" value="ECO:0007669"/>
    <property type="project" value="TreeGrafter"/>
</dbReference>
<proteinExistence type="predicted"/>
<dbReference type="PANTHER" id="PTHR21228">
    <property type="entry name" value="FAST LEU-RICH DOMAIN-CONTAINING"/>
    <property type="match status" value="1"/>
</dbReference>
<reference evidence="1 2" key="1">
    <citation type="submission" date="2020-04" db="EMBL/GenBank/DDBJ databases">
        <title>Perkinsus olseni comparative genomics.</title>
        <authorList>
            <person name="Bogema D.R."/>
        </authorList>
    </citation>
    <scope>NUCLEOTIDE SEQUENCE [LARGE SCALE GENOMIC DNA]</scope>
    <source>
        <strain evidence="1">00978-12</strain>
    </source>
</reference>
<dbReference type="EMBL" id="JABANP010000015">
    <property type="protein sequence ID" value="KAF4695998.1"/>
    <property type="molecule type" value="Genomic_DNA"/>
</dbReference>
<organism evidence="1 2">
    <name type="scientific">Perkinsus olseni</name>
    <name type="common">Perkinsus atlanticus</name>
    <dbReference type="NCBI Taxonomy" id="32597"/>
    <lineage>
        <taxon>Eukaryota</taxon>
        <taxon>Sar</taxon>
        <taxon>Alveolata</taxon>
        <taxon>Perkinsozoa</taxon>
        <taxon>Perkinsea</taxon>
        <taxon>Perkinsida</taxon>
        <taxon>Perkinsidae</taxon>
        <taxon>Perkinsus</taxon>
    </lineage>
</organism>
<dbReference type="GO" id="GO:0044528">
    <property type="term" value="P:regulation of mitochondrial mRNA stability"/>
    <property type="evidence" value="ECO:0007669"/>
    <property type="project" value="TreeGrafter"/>
</dbReference>
<comment type="caution">
    <text evidence="1">The sequence shown here is derived from an EMBL/GenBank/DDBJ whole genome shotgun (WGS) entry which is preliminary data.</text>
</comment>
<dbReference type="GO" id="GO:0003723">
    <property type="term" value="F:RNA binding"/>
    <property type="evidence" value="ECO:0007669"/>
    <property type="project" value="TreeGrafter"/>
</dbReference>
<dbReference type="InterPro" id="IPR050870">
    <property type="entry name" value="FAST_kinase"/>
</dbReference>
<dbReference type="OrthoDB" id="2019031at2759"/>
<evidence type="ECO:0000313" key="2">
    <source>
        <dbReference type="Proteomes" id="UP000541610"/>
    </source>
</evidence>
<accession>A0A7J6PIJ4</accession>
<evidence type="ECO:0008006" key="3">
    <source>
        <dbReference type="Google" id="ProtNLM"/>
    </source>
</evidence>
<protein>
    <recommendedName>
        <fullName evidence="3">RAP domain-containing protein</fullName>
    </recommendedName>
</protein>
<sequence length="697" mass="77360">MSAIHLCTCLHRLASSPRDRLTPKSPVGFILKHIMEKADEVPREQIQQLLANTSWAAAKLEAARMSSDQIDRTELDMKIYRFIGQMGSRHLATIVWSMASAQTWPADPENFSRILRSLLDIPRPLHHQELANTLWALARAPEKFRTETREAASALMARYVERADPKFRFADQHSANILWAIAKLGIEPEVAKGVLSICVASINETCGEYRPHSLSLCAWSLATLGVHPEVVDRIISEASARKLRDFENQQVAHLVWAGGTMLPAWTMDGLPERLAATMDKAKPQNVANVLWGIARSGPPLNSKLVRFAQTHMETSPRAYLPVDLSSVLWALGTMTNRGDYPDGLDGLVLATYTKMKSQMTTEWSARHISSATWGIATLATNGVGRGEALPLLEDMVVLASRAGAKSFTDQEGAGMFMWALAKVEMRPTDRIRTVMREFAEHFKDRADVARANTLSLAAWSISALRFKDEELLKVAIESMTADAAANYADFTAAVHAAAITQSALMPPPVVDELWYKCGVMNAPDTQLAICGWSLTALDLGRGLYTDKVNMVADRLSVADLTNLNQAARKLARTVLSASNRVINLPRERLDLRSSQAHQNWVGALRKYGVHGVQSEFEVIPGVFVDIALPADKVAIEVQGDSHYLTDLATGQRIDTTGNTKLKRQMVERRNWTLLEVPVMRHMPSKRDVEKFLKPFLM</sequence>
<dbReference type="GO" id="GO:0000963">
    <property type="term" value="P:mitochondrial RNA processing"/>
    <property type="evidence" value="ECO:0007669"/>
    <property type="project" value="TreeGrafter"/>
</dbReference>
<dbReference type="GO" id="GO:0035770">
    <property type="term" value="C:ribonucleoprotein granule"/>
    <property type="evidence" value="ECO:0007669"/>
    <property type="project" value="TreeGrafter"/>
</dbReference>
<dbReference type="PANTHER" id="PTHR21228:SF40">
    <property type="entry name" value="LD45607P"/>
    <property type="match status" value="1"/>
</dbReference>
<name>A0A7J6PIJ4_PEROL</name>
<gene>
    <name evidence="1" type="ORF">FOZ60_002720</name>
</gene>
<evidence type="ECO:0000313" key="1">
    <source>
        <dbReference type="EMBL" id="KAF4695998.1"/>
    </source>
</evidence>
<dbReference type="GO" id="GO:0009507">
    <property type="term" value="C:chloroplast"/>
    <property type="evidence" value="ECO:0007669"/>
    <property type="project" value="GOC"/>
</dbReference>
<dbReference type="Proteomes" id="UP000541610">
    <property type="component" value="Unassembled WGS sequence"/>
</dbReference>
<dbReference type="AlphaFoldDB" id="A0A7J6PIJ4"/>